<evidence type="ECO:0000313" key="3">
    <source>
        <dbReference type="EMBL" id="MBO0513886.1"/>
    </source>
</evidence>
<feature type="region of interest" description="Disordered" evidence="1">
    <location>
        <begin position="105"/>
        <end position="133"/>
    </location>
</feature>
<dbReference type="SUPFAM" id="SSF140453">
    <property type="entry name" value="EsxAB dimer-like"/>
    <property type="match status" value="1"/>
</dbReference>
<gene>
    <name evidence="3" type="ORF">J0695_19085</name>
</gene>
<organism evidence="3 4">
    <name type="scientific">Streptomyces beijiangensis</name>
    <dbReference type="NCBI Taxonomy" id="163361"/>
    <lineage>
        <taxon>Bacteria</taxon>
        <taxon>Bacillati</taxon>
        <taxon>Actinomycetota</taxon>
        <taxon>Actinomycetes</taxon>
        <taxon>Kitasatosporales</taxon>
        <taxon>Streptomycetaceae</taxon>
        <taxon>Streptomyces</taxon>
    </lineage>
</organism>
<evidence type="ECO:0000256" key="1">
    <source>
        <dbReference type="SAM" id="MobiDB-lite"/>
    </source>
</evidence>
<evidence type="ECO:0000313" key="4">
    <source>
        <dbReference type="Proteomes" id="UP000664167"/>
    </source>
</evidence>
<dbReference type="Pfam" id="PF21725">
    <property type="entry name" value="T7SS_signal"/>
    <property type="match status" value="1"/>
</dbReference>
<dbReference type="AlphaFoldDB" id="A0A939JF93"/>
<dbReference type="RefSeq" id="WP_206963301.1">
    <property type="nucleotide sequence ID" value="NZ_BAAAJJ010000001.1"/>
</dbReference>
<reference evidence="3" key="1">
    <citation type="submission" date="2021-03" db="EMBL/GenBank/DDBJ databases">
        <title>Streptomyces poriferae sp. nov., a novel marine sponge-derived Actinobacteria species with anti-MRSA activity.</title>
        <authorList>
            <person name="Sandoval-Powers M."/>
            <person name="Kralova S."/>
            <person name="Nguyen G.-S."/>
            <person name="Fawwal D."/>
            <person name="Degnes K."/>
            <person name="Klinkenberg G."/>
            <person name="Sletta H."/>
            <person name="Wentzel A."/>
            <person name="Liles M.R."/>
        </authorList>
    </citation>
    <scope>NUCLEOTIDE SEQUENCE</scope>
    <source>
        <strain evidence="3">DSM 41794</strain>
    </source>
</reference>
<sequence>MAANPYPNLGWNPVTGMPNEVSALQQKVQAAASALSSSHAQIEKLLGESSHWEGEAANAFRDALDGELPTYMKNAAQSLEKASTWLGTWHGDLTSHRDLAQKYDGEAGEKKTAADNAKVQHDEAGRNPDLQLGGKQYPSQEEADAATARLRAAEKSLGDAATHLTNANTAYNDVITKARTLETQHGDRAGIIAGKLDEADDKLAPKEPGWFSKTLSAIGDGLKAAGQFLLDHAGTIGAIAGLLALFPTPLAPLFAGIAVVASAASMGKNLANEDFRDSLWGEHGWKEGLTAWASVGGDTLGMLPGVGALARAGSEAGLAAAVAREGGEALSVGAKASAFTSEVVPAFSYKVLDAATSSGVGKAWDFATNGVNVVANVGSSLETMGVLPDGGPGHDSTEATKAAAAAKGGIGAVSDVVTDIGELIRGVRL</sequence>
<feature type="domain" description="Putative T7SS secretion signal" evidence="2">
    <location>
        <begin position="14"/>
        <end position="179"/>
    </location>
</feature>
<accession>A0A939JF93</accession>
<comment type="caution">
    <text evidence="3">The sequence shown here is derived from an EMBL/GenBank/DDBJ whole genome shotgun (WGS) entry which is preliminary data.</text>
</comment>
<dbReference type="InterPro" id="IPR049082">
    <property type="entry name" value="T7SS_signal"/>
</dbReference>
<protein>
    <recommendedName>
        <fullName evidence="2">Putative T7SS secretion signal domain-containing protein</fullName>
    </recommendedName>
</protein>
<dbReference type="Proteomes" id="UP000664167">
    <property type="component" value="Unassembled WGS sequence"/>
</dbReference>
<keyword evidence="4" id="KW-1185">Reference proteome</keyword>
<proteinExistence type="predicted"/>
<evidence type="ECO:0000259" key="2">
    <source>
        <dbReference type="Pfam" id="PF21725"/>
    </source>
</evidence>
<dbReference type="InterPro" id="IPR036689">
    <property type="entry name" value="ESAT-6-like_sf"/>
</dbReference>
<feature type="compositionally biased region" description="Basic and acidic residues" evidence="1">
    <location>
        <begin position="105"/>
        <end position="126"/>
    </location>
</feature>
<name>A0A939JF93_9ACTN</name>
<dbReference type="EMBL" id="JAFLRJ010000170">
    <property type="protein sequence ID" value="MBO0513886.1"/>
    <property type="molecule type" value="Genomic_DNA"/>
</dbReference>